<dbReference type="AlphaFoldDB" id="A0A413VSC6"/>
<dbReference type="Proteomes" id="UP000284379">
    <property type="component" value="Unassembled WGS sequence"/>
</dbReference>
<protein>
    <recommendedName>
        <fullName evidence="4">Alginate lyase domain-containing protein</fullName>
    </recommendedName>
</protein>
<sequence>MKARVTSFIVVLLFTTGSMHAQSIWDAEHLKTVKQSIQEQPYSDIFQELKSRADKLLNAVPYSVMDKEKTPASGDKHDYMSQARYYWPDPTKPDGLPYISRDGESNPELNKLDRNRLGSTASRITTLSLAWYFSNDERYAQKATELIRVWFFNKDTRMNPNLEYAQMIPGRHNNKGRSFGVIDTYSFIEMLDAVQLLEQSQAFTSNDSKQLKAWFGELLNWILTSEQGKEEHDAKNNHSIAYDAQVIAFAMYAGDQATAERFVKEFPEKRIYKQIEPDGKQPQELRRTLAFGYSEYNLQHMLDIFVMGKKMGLSLDNSTSSDGRNFYKAADFLAAYLGKDVSAWPYQQISDWNMKQQELCKDLYRIYLMNPARTDYLSLYKANNKIDIKSEFILLYVRPEDISNK</sequence>
<feature type="chain" id="PRO_5019477927" description="Alginate lyase domain-containing protein" evidence="3">
    <location>
        <begin position="22"/>
        <end position="405"/>
    </location>
</feature>
<dbReference type="SUPFAM" id="SSF48230">
    <property type="entry name" value="Chondroitin AC/alginate lyase"/>
    <property type="match status" value="1"/>
</dbReference>
<dbReference type="InterPro" id="IPR008929">
    <property type="entry name" value="Chondroitin_lyas"/>
</dbReference>
<keyword evidence="2" id="KW-0456">Lyase</keyword>
<dbReference type="InterPro" id="IPR008397">
    <property type="entry name" value="Alginate_lyase_dom"/>
</dbReference>
<evidence type="ECO:0000256" key="2">
    <source>
        <dbReference type="ARBA" id="ARBA00023239"/>
    </source>
</evidence>
<keyword evidence="1 3" id="KW-0732">Signal</keyword>
<dbReference type="RefSeq" id="WP_002558625.1">
    <property type="nucleotide sequence ID" value="NZ_CABJFV010000004.1"/>
</dbReference>
<organism evidence="5 6">
    <name type="scientific">Bacteroides nordii</name>
    <dbReference type="NCBI Taxonomy" id="291645"/>
    <lineage>
        <taxon>Bacteria</taxon>
        <taxon>Pseudomonadati</taxon>
        <taxon>Bacteroidota</taxon>
        <taxon>Bacteroidia</taxon>
        <taxon>Bacteroidales</taxon>
        <taxon>Bacteroidaceae</taxon>
        <taxon>Bacteroides</taxon>
    </lineage>
</organism>
<dbReference type="EMBL" id="QSGO01000004">
    <property type="protein sequence ID" value="RHB36374.1"/>
    <property type="molecule type" value="Genomic_DNA"/>
</dbReference>
<evidence type="ECO:0000256" key="3">
    <source>
        <dbReference type="SAM" id="SignalP"/>
    </source>
</evidence>
<dbReference type="Pfam" id="PF05426">
    <property type="entry name" value="Alginate_lyase"/>
    <property type="match status" value="1"/>
</dbReference>
<comment type="caution">
    <text evidence="5">The sequence shown here is derived from an EMBL/GenBank/DDBJ whole genome shotgun (WGS) entry which is preliminary data.</text>
</comment>
<evidence type="ECO:0000259" key="4">
    <source>
        <dbReference type="Pfam" id="PF05426"/>
    </source>
</evidence>
<feature type="domain" description="Alginate lyase" evidence="4">
    <location>
        <begin position="63"/>
        <end position="344"/>
    </location>
</feature>
<evidence type="ECO:0000256" key="1">
    <source>
        <dbReference type="ARBA" id="ARBA00022729"/>
    </source>
</evidence>
<feature type="signal peptide" evidence="3">
    <location>
        <begin position="1"/>
        <end position="21"/>
    </location>
</feature>
<proteinExistence type="predicted"/>
<accession>A0A413VSC6</accession>
<dbReference type="Gene3D" id="1.50.10.100">
    <property type="entry name" value="Chondroitin AC/alginate lyase"/>
    <property type="match status" value="1"/>
</dbReference>
<name>A0A413VSC6_9BACE</name>
<gene>
    <name evidence="5" type="ORF">DW888_06975</name>
</gene>
<evidence type="ECO:0000313" key="5">
    <source>
        <dbReference type="EMBL" id="RHB36374.1"/>
    </source>
</evidence>
<reference evidence="5 6" key="1">
    <citation type="submission" date="2018-08" db="EMBL/GenBank/DDBJ databases">
        <title>A genome reference for cultivated species of the human gut microbiota.</title>
        <authorList>
            <person name="Zou Y."/>
            <person name="Xue W."/>
            <person name="Luo G."/>
        </authorList>
    </citation>
    <scope>NUCLEOTIDE SEQUENCE [LARGE SCALE GENOMIC DNA]</scope>
    <source>
        <strain evidence="5 6">AM40-30BH</strain>
    </source>
</reference>
<evidence type="ECO:0000313" key="6">
    <source>
        <dbReference type="Proteomes" id="UP000284379"/>
    </source>
</evidence>
<dbReference type="GO" id="GO:0042597">
    <property type="term" value="C:periplasmic space"/>
    <property type="evidence" value="ECO:0007669"/>
    <property type="project" value="InterPro"/>
</dbReference>
<dbReference type="GO" id="GO:0016829">
    <property type="term" value="F:lyase activity"/>
    <property type="evidence" value="ECO:0007669"/>
    <property type="project" value="UniProtKB-KW"/>
</dbReference>